<keyword evidence="2" id="KW-1185">Reference proteome</keyword>
<protein>
    <recommendedName>
        <fullName evidence="3">SipW-cognate class signal peptide</fullName>
    </recommendedName>
</protein>
<evidence type="ECO:0008006" key="3">
    <source>
        <dbReference type="Google" id="ProtNLM"/>
    </source>
</evidence>
<dbReference type="NCBIfam" id="TIGR04088">
    <property type="entry name" value="cognate_SipW"/>
    <property type="match status" value="1"/>
</dbReference>
<evidence type="ECO:0000313" key="2">
    <source>
        <dbReference type="Proteomes" id="UP000664398"/>
    </source>
</evidence>
<dbReference type="Proteomes" id="UP000664398">
    <property type="component" value="Unassembled WGS sequence"/>
</dbReference>
<reference evidence="1" key="1">
    <citation type="submission" date="2021-03" db="EMBL/GenBank/DDBJ databases">
        <title>Leucobacter chromiisoli sp. nov., isolated from chromium-containing soil of chemical plant.</title>
        <authorList>
            <person name="Xu Z."/>
        </authorList>
    </citation>
    <scope>NUCLEOTIDE SEQUENCE</scope>
    <source>
        <strain evidence="1">A2</strain>
    </source>
</reference>
<name>A0A939RXT3_9MICO</name>
<proteinExistence type="predicted"/>
<dbReference type="AlphaFoldDB" id="A0A939RXT3"/>
<comment type="caution">
    <text evidence="1">The sequence shown here is derived from an EMBL/GenBank/DDBJ whole genome shotgun (WGS) entry which is preliminary data.</text>
</comment>
<dbReference type="EMBL" id="JAGDYL010000008">
    <property type="protein sequence ID" value="MBO1805013.1"/>
    <property type="molecule type" value="Genomic_DNA"/>
</dbReference>
<gene>
    <name evidence="1" type="ORF">J4H91_06735</name>
</gene>
<evidence type="ECO:0000313" key="1">
    <source>
        <dbReference type="EMBL" id="MBO1805013.1"/>
    </source>
</evidence>
<sequence>MLAGGLVLGVGAAITLAAWTDQEWAKGVFGSGQFGIQGAADGSTFAEHPDQASAATLNFQVGADRLAPNDTVYAGYAVRLAPGSTNQADVTVTQDDSAKITGTTASYRYTTSATCDATAYGAGTNENGTSFELTALGTPVYLCFRVSADSTLPQGQDGTILWNFAATSADAL</sequence>
<dbReference type="InterPro" id="IPR023833">
    <property type="entry name" value="Signal_pept_SipW-depend-type"/>
</dbReference>
<accession>A0A939RXT3</accession>
<organism evidence="1 2">
    <name type="scientific">Leucobacter ruminantium</name>
    <dbReference type="NCBI Taxonomy" id="1289170"/>
    <lineage>
        <taxon>Bacteria</taxon>
        <taxon>Bacillati</taxon>
        <taxon>Actinomycetota</taxon>
        <taxon>Actinomycetes</taxon>
        <taxon>Micrococcales</taxon>
        <taxon>Microbacteriaceae</taxon>
        <taxon>Leucobacter</taxon>
    </lineage>
</organism>